<evidence type="ECO:0000313" key="2">
    <source>
        <dbReference type="Proteomes" id="UP000789525"/>
    </source>
</evidence>
<accession>A0ACA9KZU9</accession>
<dbReference type="Proteomes" id="UP000789525">
    <property type="component" value="Unassembled WGS sequence"/>
</dbReference>
<organism evidence="1 2">
    <name type="scientific">Acaulospora colombiana</name>
    <dbReference type="NCBI Taxonomy" id="27376"/>
    <lineage>
        <taxon>Eukaryota</taxon>
        <taxon>Fungi</taxon>
        <taxon>Fungi incertae sedis</taxon>
        <taxon>Mucoromycota</taxon>
        <taxon>Glomeromycotina</taxon>
        <taxon>Glomeromycetes</taxon>
        <taxon>Diversisporales</taxon>
        <taxon>Acaulosporaceae</taxon>
        <taxon>Acaulospora</taxon>
    </lineage>
</organism>
<reference evidence="1" key="1">
    <citation type="submission" date="2021-06" db="EMBL/GenBank/DDBJ databases">
        <authorList>
            <person name="Kallberg Y."/>
            <person name="Tangrot J."/>
            <person name="Rosling A."/>
        </authorList>
    </citation>
    <scope>NUCLEOTIDE SEQUENCE</scope>
    <source>
        <strain evidence="1">CL356</strain>
    </source>
</reference>
<name>A0ACA9KZU9_9GLOM</name>
<keyword evidence="2" id="KW-1185">Reference proteome</keyword>
<comment type="caution">
    <text evidence="1">The sequence shown here is derived from an EMBL/GenBank/DDBJ whole genome shotgun (WGS) entry which is preliminary data.</text>
</comment>
<sequence length="261" mass="30692">MVKAQTTVLAQFFLRLFIRKGSVLTKLKLVCPEWNTQDWQQTCKYAALMNSTDILKYLGTIKKLKVGDLAYNIKQSRLLGELAITCNNLKRLDVSFYRTTTRKKHIPGDDLASLILSQNSLSHFRYRGISEKLATYSLTTQTSCLKYIEFDKTNFKGDSTVFYWIAQCEVLECLVFKLCRYIEKDMLVPMFKNDALIKLNEVQLSIGMRSSYECEGLEEWIRWRKFNEWEHHNLYDNGLNWTYTVYKACARPMFRIKPVNF</sequence>
<protein>
    <submittedName>
        <fullName evidence="1">3630_t:CDS:1</fullName>
    </submittedName>
</protein>
<proteinExistence type="predicted"/>
<dbReference type="EMBL" id="CAJVPT010003972">
    <property type="protein sequence ID" value="CAG8502889.1"/>
    <property type="molecule type" value="Genomic_DNA"/>
</dbReference>
<gene>
    <name evidence="1" type="ORF">ACOLOM_LOCUS2879</name>
</gene>
<evidence type="ECO:0000313" key="1">
    <source>
        <dbReference type="EMBL" id="CAG8502889.1"/>
    </source>
</evidence>